<dbReference type="GO" id="GO:0005730">
    <property type="term" value="C:nucleolus"/>
    <property type="evidence" value="ECO:0007669"/>
    <property type="project" value="UniProtKB-SubCell"/>
</dbReference>
<dbReference type="AlphaFoldDB" id="A0A8C4WXE3"/>
<dbReference type="GO" id="GO:0042273">
    <property type="term" value="P:ribosomal large subunit biogenesis"/>
    <property type="evidence" value="ECO:0007669"/>
    <property type="project" value="TreeGrafter"/>
</dbReference>
<evidence type="ECO:0000313" key="8">
    <source>
        <dbReference type="Ensembl" id="ENSEBUP00000017825.1"/>
    </source>
</evidence>
<protein>
    <submittedName>
        <fullName evidence="8">EBNA1 binding protein 2</fullName>
    </submittedName>
</protein>
<reference evidence="8" key="1">
    <citation type="submission" date="2025-08" db="UniProtKB">
        <authorList>
            <consortium name="Ensembl"/>
        </authorList>
    </citation>
    <scope>IDENTIFICATION</scope>
</reference>
<comment type="function">
    <text evidence="1">Required for the processing of the 27S pre-rRNA.</text>
</comment>
<keyword evidence="9" id="KW-1185">Reference proteome</keyword>
<sequence length="336" mass="38151">MSHQLHSDLESSDSDDTEHSSDTELQKAFKKGDLKPGLNVEVQKKRQRINNQAGLQQSFLELKRDLPWVERLDITCWPAPDPDALLERGNKVLQGKAGGDNKADADENGEDVDVENDFKREMYFLRQAQASVLEGLPRLHTFGVPTKRPEDYFAEMAKSDQHMHKIRAKLLTKQRAKERSEKAKQLRQLRKYGKKVQVEVLQQRQKEKKAMIEAVKKYRKGAVDKLDFIDELRNDEKAATKQQGRTQNKKQGPSAKRSFKNAKFGFGGKKRGKKENTKESTADVSNMRPRGARNIGGKAGKAGKARKAGRPNKPRKAGKAKRPGKASRQKMKNRKK</sequence>
<comment type="subcellular location">
    <subcellularLocation>
        <location evidence="2">Nucleus</location>
        <location evidence="2">Nucleolus</location>
    </subcellularLocation>
</comment>
<feature type="compositionally biased region" description="Basic and acidic residues" evidence="7">
    <location>
        <begin position="17"/>
        <end position="34"/>
    </location>
</feature>
<evidence type="ECO:0000256" key="4">
    <source>
        <dbReference type="ARBA" id="ARBA00022517"/>
    </source>
</evidence>
<evidence type="ECO:0000256" key="5">
    <source>
        <dbReference type="ARBA" id="ARBA00023054"/>
    </source>
</evidence>
<evidence type="ECO:0000313" key="9">
    <source>
        <dbReference type="Proteomes" id="UP000694388"/>
    </source>
</evidence>
<feature type="region of interest" description="Disordered" evidence="7">
    <location>
        <begin position="234"/>
        <end position="336"/>
    </location>
</feature>
<feature type="compositionally biased region" description="Basic residues" evidence="7">
    <location>
        <begin position="301"/>
        <end position="336"/>
    </location>
</feature>
<feature type="compositionally biased region" description="Polar residues" evidence="7">
    <location>
        <begin position="240"/>
        <end position="251"/>
    </location>
</feature>
<dbReference type="InterPro" id="IPR008610">
    <property type="entry name" value="Ebp2"/>
</dbReference>
<evidence type="ECO:0000256" key="7">
    <source>
        <dbReference type="SAM" id="MobiDB-lite"/>
    </source>
</evidence>
<dbReference type="Pfam" id="PF05890">
    <property type="entry name" value="Ebp2"/>
    <property type="match status" value="1"/>
</dbReference>
<reference evidence="8" key="2">
    <citation type="submission" date="2025-09" db="UniProtKB">
        <authorList>
            <consortium name="Ensembl"/>
        </authorList>
    </citation>
    <scope>IDENTIFICATION</scope>
</reference>
<dbReference type="GeneTree" id="ENSGT00390000014984"/>
<evidence type="ECO:0000256" key="3">
    <source>
        <dbReference type="ARBA" id="ARBA00007336"/>
    </source>
</evidence>
<evidence type="ECO:0000256" key="2">
    <source>
        <dbReference type="ARBA" id="ARBA00004604"/>
    </source>
</evidence>
<evidence type="ECO:0000256" key="1">
    <source>
        <dbReference type="ARBA" id="ARBA00003387"/>
    </source>
</evidence>
<dbReference type="GO" id="GO:0030687">
    <property type="term" value="C:preribosome, large subunit precursor"/>
    <property type="evidence" value="ECO:0007669"/>
    <property type="project" value="TreeGrafter"/>
</dbReference>
<evidence type="ECO:0000256" key="6">
    <source>
        <dbReference type="ARBA" id="ARBA00023242"/>
    </source>
</evidence>
<feature type="region of interest" description="Disordered" evidence="7">
    <location>
        <begin position="1"/>
        <end position="38"/>
    </location>
</feature>
<dbReference type="GO" id="GO:0006364">
    <property type="term" value="P:rRNA processing"/>
    <property type="evidence" value="ECO:0007669"/>
    <property type="project" value="TreeGrafter"/>
</dbReference>
<keyword evidence="5" id="KW-0175">Coiled coil</keyword>
<proteinExistence type="inferred from homology"/>
<name>A0A8C4WXE3_EPTBU</name>
<keyword evidence="4" id="KW-0690">Ribosome biogenesis</keyword>
<keyword evidence="6" id="KW-0539">Nucleus</keyword>
<dbReference type="PANTHER" id="PTHR13028">
    <property type="entry name" value="RRNA PROCESSING PROTEIN EBNA1-BINDING PROTEIN-RELATED"/>
    <property type="match status" value="1"/>
</dbReference>
<organism evidence="8 9">
    <name type="scientific">Eptatretus burgeri</name>
    <name type="common">Inshore hagfish</name>
    <dbReference type="NCBI Taxonomy" id="7764"/>
    <lineage>
        <taxon>Eukaryota</taxon>
        <taxon>Metazoa</taxon>
        <taxon>Chordata</taxon>
        <taxon>Craniata</taxon>
        <taxon>Vertebrata</taxon>
        <taxon>Cyclostomata</taxon>
        <taxon>Myxini</taxon>
        <taxon>Myxiniformes</taxon>
        <taxon>Myxinidae</taxon>
        <taxon>Eptatretinae</taxon>
        <taxon>Eptatretus</taxon>
    </lineage>
</organism>
<dbReference type="GO" id="GO:0034399">
    <property type="term" value="C:nuclear periphery"/>
    <property type="evidence" value="ECO:0007669"/>
    <property type="project" value="TreeGrafter"/>
</dbReference>
<dbReference type="OMA" id="RETMFHR"/>
<comment type="similarity">
    <text evidence="3">Belongs to the EBP2 family.</text>
</comment>
<dbReference type="Ensembl" id="ENSEBUT00000018401.1">
    <property type="protein sequence ID" value="ENSEBUP00000017825.1"/>
    <property type="gene ID" value="ENSEBUG00000011134.1"/>
</dbReference>
<dbReference type="PANTHER" id="PTHR13028:SF0">
    <property type="entry name" value="RRNA-PROCESSING PROTEIN EBP2-RELATED"/>
    <property type="match status" value="1"/>
</dbReference>
<accession>A0A8C4WXE3</accession>
<dbReference type="Proteomes" id="UP000694388">
    <property type="component" value="Unplaced"/>
</dbReference>